<accession>A0ABY9TMN9</accession>
<dbReference type="EMBL" id="CP134146">
    <property type="protein sequence ID" value="WNC70027.1"/>
    <property type="molecule type" value="Genomic_DNA"/>
</dbReference>
<evidence type="ECO:0000313" key="11">
    <source>
        <dbReference type="EMBL" id="WNC70027.1"/>
    </source>
</evidence>
<keyword evidence="12" id="KW-1185">Reference proteome</keyword>
<dbReference type="Proteomes" id="UP001248581">
    <property type="component" value="Chromosome"/>
</dbReference>
<comment type="catalytic activity">
    <reaction evidence="9">
        <text>4-amino-4-deoxychorismate = 4-aminobenzoate + pyruvate + H(+)</text>
        <dbReference type="Rhea" id="RHEA:16201"/>
        <dbReference type="ChEBI" id="CHEBI:15361"/>
        <dbReference type="ChEBI" id="CHEBI:15378"/>
        <dbReference type="ChEBI" id="CHEBI:17836"/>
        <dbReference type="ChEBI" id="CHEBI:58406"/>
        <dbReference type="EC" id="4.1.3.38"/>
    </reaction>
</comment>
<dbReference type="InterPro" id="IPR017824">
    <property type="entry name" value="Aminodeoxychorismate_lyase_IV"/>
</dbReference>
<dbReference type="EC" id="4.1.3.38" evidence="8 10"/>
<comment type="pathway">
    <text evidence="7">Cofactor biosynthesis; tetrahydrofolate biosynthesis; 4-aminobenzoate from chorismate: step 2/2.</text>
</comment>
<keyword evidence="6 11" id="KW-0456">Lyase</keyword>
<evidence type="ECO:0000256" key="3">
    <source>
        <dbReference type="ARBA" id="ARBA00011738"/>
    </source>
</evidence>
<dbReference type="RefSeq" id="WP_348389168.1">
    <property type="nucleotide sequence ID" value="NZ_CP134146.1"/>
</dbReference>
<evidence type="ECO:0000256" key="1">
    <source>
        <dbReference type="ARBA" id="ARBA00001933"/>
    </source>
</evidence>
<protein>
    <recommendedName>
        <fullName evidence="8 10">Aminodeoxychorismate lyase</fullName>
        <ecNumber evidence="8 10">4.1.3.38</ecNumber>
    </recommendedName>
</protein>
<dbReference type="Gene3D" id="3.30.470.10">
    <property type="match status" value="1"/>
</dbReference>
<evidence type="ECO:0000256" key="5">
    <source>
        <dbReference type="ARBA" id="ARBA00022909"/>
    </source>
</evidence>
<dbReference type="SUPFAM" id="SSF56752">
    <property type="entry name" value="D-aminoacid aminotransferase-like PLP-dependent enzymes"/>
    <property type="match status" value="1"/>
</dbReference>
<comment type="similarity">
    <text evidence="2">Belongs to the class-IV pyridoxal-phosphate-dependent aminotransferase family.</text>
</comment>
<dbReference type="NCBIfam" id="TIGR03461">
    <property type="entry name" value="pabC_Proteo"/>
    <property type="match status" value="1"/>
</dbReference>
<evidence type="ECO:0000313" key="12">
    <source>
        <dbReference type="Proteomes" id="UP001248581"/>
    </source>
</evidence>
<proteinExistence type="inferred from homology"/>
<keyword evidence="5" id="KW-0289">Folate biosynthesis</keyword>
<dbReference type="PANTHER" id="PTHR42743:SF2">
    <property type="entry name" value="AMINODEOXYCHORISMATE LYASE"/>
    <property type="match status" value="1"/>
</dbReference>
<dbReference type="GO" id="GO:0008696">
    <property type="term" value="F:4-amino-4-deoxychorismate lyase activity"/>
    <property type="evidence" value="ECO:0007669"/>
    <property type="project" value="UniProtKB-EC"/>
</dbReference>
<evidence type="ECO:0000256" key="4">
    <source>
        <dbReference type="ARBA" id="ARBA00022898"/>
    </source>
</evidence>
<name>A0ABY9TMN9_9GAMM</name>
<dbReference type="InterPro" id="IPR043131">
    <property type="entry name" value="BCAT-like_N"/>
</dbReference>
<dbReference type="InterPro" id="IPR036038">
    <property type="entry name" value="Aminotransferase-like"/>
</dbReference>
<comment type="cofactor">
    <cofactor evidence="1">
        <name>pyridoxal 5'-phosphate</name>
        <dbReference type="ChEBI" id="CHEBI:597326"/>
    </cofactor>
</comment>
<evidence type="ECO:0000256" key="6">
    <source>
        <dbReference type="ARBA" id="ARBA00023239"/>
    </source>
</evidence>
<gene>
    <name evidence="11" type="primary">pabC</name>
    <name evidence="11" type="ORF">RI845_07785</name>
</gene>
<dbReference type="InterPro" id="IPR001544">
    <property type="entry name" value="Aminotrans_IV"/>
</dbReference>
<reference evidence="12" key="1">
    <citation type="submission" date="2023-09" db="EMBL/GenBank/DDBJ databases">
        <authorList>
            <person name="Li S."/>
            <person name="Li X."/>
            <person name="Zhang C."/>
            <person name="Zhao Z."/>
        </authorList>
    </citation>
    <scope>NUCLEOTIDE SEQUENCE [LARGE SCALE GENOMIC DNA]</scope>
    <source>
        <strain evidence="12">SQ345</strain>
    </source>
</reference>
<organism evidence="11 12">
    <name type="scientific">Thalassotalea nanhaiensis</name>
    <dbReference type="NCBI Taxonomy" id="3065648"/>
    <lineage>
        <taxon>Bacteria</taxon>
        <taxon>Pseudomonadati</taxon>
        <taxon>Pseudomonadota</taxon>
        <taxon>Gammaproteobacteria</taxon>
        <taxon>Alteromonadales</taxon>
        <taxon>Colwelliaceae</taxon>
        <taxon>Thalassotalea</taxon>
    </lineage>
</organism>
<dbReference type="Gene3D" id="3.20.10.10">
    <property type="entry name" value="D-amino Acid Aminotransferase, subunit A, domain 2"/>
    <property type="match status" value="1"/>
</dbReference>
<dbReference type="CDD" id="cd01559">
    <property type="entry name" value="ADCL_like"/>
    <property type="match status" value="1"/>
</dbReference>
<evidence type="ECO:0000256" key="2">
    <source>
        <dbReference type="ARBA" id="ARBA00009320"/>
    </source>
</evidence>
<comment type="subunit">
    <text evidence="3">Homodimer.</text>
</comment>
<dbReference type="InterPro" id="IPR043132">
    <property type="entry name" value="BCAT-like_C"/>
</dbReference>
<dbReference type="NCBIfam" id="NF004761">
    <property type="entry name" value="PRK06092.1"/>
    <property type="match status" value="1"/>
</dbReference>
<dbReference type="InterPro" id="IPR050571">
    <property type="entry name" value="Class-IV_PLP-Dep_Aminotrnsfr"/>
</dbReference>
<evidence type="ECO:0000256" key="8">
    <source>
        <dbReference type="ARBA" id="ARBA00035676"/>
    </source>
</evidence>
<sequence>MLYSSVNYTQTDLIDISDRGLAFGDGIFTTGKVVEGKLEHYQAHIERLKHGCSMLQLPTPDWQALENEVSNAINGRTLATIKVTITAGVSSRGYSRRGSLTPTIIITVSEFPSHYPLWQNQGVNLGISTVKLGLNPSTAGIKHLNRLEQVLIRNELDTLDVDEAVVCDINNNIVECNTANIFWVKNNTLFTPCLKLSGVTGIVREELIKSTENVQIVNASIEALDSADAIFISNSLLGVIPVVKFMERTFNIETVLALLGKC</sequence>
<keyword evidence="4" id="KW-0663">Pyridoxal phosphate</keyword>
<evidence type="ECO:0000256" key="10">
    <source>
        <dbReference type="NCBIfam" id="TIGR03461"/>
    </source>
</evidence>
<evidence type="ECO:0000256" key="7">
    <source>
        <dbReference type="ARBA" id="ARBA00035633"/>
    </source>
</evidence>
<dbReference type="PANTHER" id="PTHR42743">
    <property type="entry name" value="AMINO-ACID AMINOTRANSFERASE"/>
    <property type="match status" value="1"/>
</dbReference>
<dbReference type="Pfam" id="PF01063">
    <property type="entry name" value="Aminotran_4"/>
    <property type="match status" value="1"/>
</dbReference>
<evidence type="ECO:0000256" key="9">
    <source>
        <dbReference type="ARBA" id="ARBA00049529"/>
    </source>
</evidence>